<proteinExistence type="predicted"/>
<dbReference type="GO" id="GO:0031267">
    <property type="term" value="F:small GTPase binding"/>
    <property type="evidence" value="ECO:0007669"/>
    <property type="project" value="TreeGrafter"/>
</dbReference>
<evidence type="ECO:0000259" key="3">
    <source>
        <dbReference type="Pfam" id="PF24516"/>
    </source>
</evidence>
<dbReference type="RefSeq" id="XP_003740073.1">
    <property type="nucleotide sequence ID" value="XM_003740025.2"/>
</dbReference>
<feature type="domain" description="KNTC1 second ARM-repeats" evidence="3">
    <location>
        <begin position="914"/>
        <end position="1044"/>
    </location>
</feature>
<dbReference type="InterPro" id="IPR055404">
    <property type="entry name" value="ARM_KNTC1_2nd"/>
</dbReference>
<sequence length="2006" mass="226335">MDEIYNEFISRAIELIPLWTGLFNECLRRGVIPEKWRNALLVLIRKGKGCPTDPKSWRGIAKKSCVYKLLSTLLTRRLTPFLEACGAIPTEQHGFRAGRSTLTACKILKDKIEKRLGCPRRPLYTLFVDSRSAFDAGSRSTVIEKLAMSGVPTKILYLISAILQRNLLLIDDRVASTPEMPLWDRIETDFSQETQKFSVQGLHRAETLFSVHPSATAPHVPDIEAAHHGNLIALSIDKLLHIFRDGEHCAAVELDSTPDCISITDMDFRLILVAKRDGELEVLDVEGNSLFSQRLLQPGTESGESFLFLECSSKTVCLLTCDLKVHWFRKNEKPNGRQAAEVGDDSIEEDVNGLQEDQADTENALQNFLDISSIDLSENDISDVSSIALVDDVLIFSCGAEGSLYRLDGQNLIRVWTAFPGGRIRKLLVGGGKRYLIALSEEGCVATICLRSFILIDYIMNFTFDDISLSQTTENDQVLKVQLIGLHESDSRKSISVYSLPSMKLEYSVDVEGQTQLAKHTKSAEEVVLVILNEELNAITVKSVNESSPENKLEILLLKKRFQEAEDLAIMFKLPVQDVYLEELYEVLNKLGPNVDTTDNERQIKSVEAAFERLLELYVKIASPMDVYQAVIRSLPAKLEQTARILDLLARDLSRIHNGNGNSSQLADVVLSQYKLATFKVIKEHDSFETWRRFLKTPTLTLITEYLNNEQASSALTIWLRHRDMISGAASSVSVVEFLGSLPSTIDNLKKWLVDGKLFTFVIRDFPECLDDLVLKIVDATTLAETRDPATFPQAPLALLGVLQREFDSALSLDSEETASLPIVINAMKMFQGLKNEGSPVYRMAALRRDLEFIQTLIQKYHVHLSLAELSSMPEKELMFYIMNRLESEVELRNFIHGTLKDTCIRIKIDLNDMLLEYIDYLRTRSDAAEGGDWEPKACKLFKLLSNPDFMSKAALSMIEAASIPWKQCVNEVFDIAIGMDFVHKEKLESVKRDIPLKMMLKKHAVPYADLDEEDTIALLIGAGETLDELLGMASKVGWSRAEILVEFLVKQCEDGDSEKVEEILRDYQEELSDTTVWSRLQCVFDNGSLKGLPAALIKHCLVSCSRGEFAPLRSPLEPMAEILGNIRGDSDEEVFCELYLYSKERGCFIQDILYDILVHAVQSSSPRVPQIASCFLRQDVHQRECLLAVQYLLANYTAVQMSDILSTMIARCNLHDSRYSLCLMWTTILSHFNRTSSVDPFVCWKFSSDYSARRFLMPATVVSSVNKLVNIAFDDSTREMSTEVWLEKILGASKQCSDELQRISAVDLTCELLECVRVVLSHYEIDEPPQITKMITDCTRTFIREHISSKYTDLFLTAHVLASLGSELLVPYFQSILAQSLSSTVMVNKLASVGLLVSDMLQLPGKAHLAATLKASEWCLKVSEYGVDAKRILKEGFNKKNADDVAEKLTQSHVMNIDLLRQFAQEFSLGSLNAHASKLFQSLVVSAAERVHNGKVQQVYLEVLPKADSILSLLTADETRDTLQETLTQVDDYCYEVLQYLYEKLVALNSNHQRELHLLLFLKGYNRKGKISAKENRQWTLLHPDLCLMPDVASRRIPLRVIMNKPQLVLESELGGNNIDDWVPVSHLINLAPDDMRILALSNLVKKYQQRASFFTCDDSFVKLFMKLVDDMTDEKKALSSALHMFNELPRGKTKVQIAHALWRYAEDCNGVSKLAQTFQSQFRALGCELVLRENSFEDNSYLRRCTDPNDLVNTILEQKLNTALSLEAARVLPVIEQTASLSNVKTKELLARFLHKWIMKARLPDHHAEVTATFNFNQIMNGASKASIMDFEEVIKIIRLLVVLPDDTGVQLMNQFLAFQNTTSYGVDQQLRSTLAVLCAFDEPTAGSLLGDSPKSLSLQCNQLLYTMKVRKQGLNLNSFLTSEELVCQVIEHLLQRKQRDSLILAFQLCRDFCLQDEATLCALVEAIAGRPDILEDAVLYLQRFKSVFGLPDYVQCWHRVKSL</sequence>
<evidence type="ECO:0000259" key="4">
    <source>
        <dbReference type="Pfam" id="PF24520"/>
    </source>
</evidence>
<dbReference type="PANTHER" id="PTHR15688">
    <property type="entry name" value="KINETOCHORE-ASSOCIATED PROTEIN 1"/>
    <property type="match status" value="1"/>
</dbReference>
<dbReference type="Proteomes" id="UP000694867">
    <property type="component" value="Unplaced"/>
</dbReference>
<reference evidence="6" key="1">
    <citation type="submission" date="2025-08" db="UniProtKB">
        <authorList>
            <consortium name="RefSeq"/>
        </authorList>
    </citation>
    <scope>IDENTIFICATION</scope>
</reference>
<dbReference type="Pfam" id="PF24506">
    <property type="entry name" value="KNTC1_N"/>
    <property type="match status" value="1"/>
</dbReference>
<feature type="domain" description="KNTC1 first ARM-repeats" evidence="4">
    <location>
        <begin position="556"/>
        <end position="795"/>
    </location>
</feature>
<keyword evidence="5" id="KW-1185">Reference proteome</keyword>
<dbReference type="SUPFAM" id="SSF50978">
    <property type="entry name" value="WD40 repeat-like"/>
    <property type="match status" value="1"/>
</dbReference>
<evidence type="ECO:0000313" key="6">
    <source>
        <dbReference type="RefSeq" id="XP_003740073.1"/>
    </source>
</evidence>
<dbReference type="KEGG" id="goe:100909345"/>
<dbReference type="GO" id="GO:1990423">
    <property type="term" value="C:RZZ complex"/>
    <property type="evidence" value="ECO:0007669"/>
    <property type="project" value="TreeGrafter"/>
</dbReference>
<feature type="domain" description="KNTC1 N-terminal" evidence="1">
    <location>
        <begin position="201"/>
        <end position="530"/>
    </location>
</feature>
<dbReference type="Pfam" id="PF24520">
    <property type="entry name" value="ARM_KNTC1_1st"/>
    <property type="match status" value="1"/>
</dbReference>
<dbReference type="GO" id="GO:1903394">
    <property type="term" value="P:protein localization to kinetochore involved in kinetochore assembly"/>
    <property type="evidence" value="ECO:0007669"/>
    <property type="project" value="TreeGrafter"/>
</dbReference>
<accession>A0AAJ6VW45</accession>
<dbReference type="InterPro" id="IPR036322">
    <property type="entry name" value="WD40_repeat_dom_sf"/>
</dbReference>
<dbReference type="InterPro" id="IPR055402">
    <property type="entry name" value="KNTC1_N"/>
</dbReference>
<dbReference type="GeneID" id="100909345"/>
<gene>
    <name evidence="6" type="primary">LOC100909345</name>
</gene>
<dbReference type="InterPro" id="IPR055403">
    <property type="entry name" value="ARM_KNTC1_1st"/>
</dbReference>
<name>A0AAJ6VW45_9ACAR</name>
<dbReference type="CTD" id="43719"/>
<evidence type="ECO:0000259" key="1">
    <source>
        <dbReference type="Pfam" id="PF24506"/>
    </source>
</evidence>
<dbReference type="GO" id="GO:0005737">
    <property type="term" value="C:cytoplasm"/>
    <property type="evidence" value="ECO:0007669"/>
    <property type="project" value="TreeGrafter"/>
</dbReference>
<dbReference type="GO" id="GO:0007094">
    <property type="term" value="P:mitotic spindle assembly checkpoint signaling"/>
    <property type="evidence" value="ECO:0007669"/>
    <property type="project" value="TreeGrafter"/>
</dbReference>
<dbReference type="InterPro" id="IPR052802">
    <property type="entry name" value="KNTC1"/>
</dbReference>
<dbReference type="GO" id="GO:0005828">
    <property type="term" value="C:kinetochore microtubule"/>
    <property type="evidence" value="ECO:0007669"/>
    <property type="project" value="TreeGrafter"/>
</dbReference>
<organism evidence="5 6">
    <name type="scientific">Galendromus occidentalis</name>
    <name type="common">western predatory mite</name>
    <dbReference type="NCBI Taxonomy" id="34638"/>
    <lineage>
        <taxon>Eukaryota</taxon>
        <taxon>Metazoa</taxon>
        <taxon>Ecdysozoa</taxon>
        <taxon>Arthropoda</taxon>
        <taxon>Chelicerata</taxon>
        <taxon>Arachnida</taxon>
        <taxon>Acari</taxon>
        <taxon>Parasitiformes</taxon>
        <taxon>Mesostigmata</taxon>
        <taxon>Gamasina</taxon>
        <taxon>Phytoseioidea</taxon>
        <taxon>Phytoseiidae</taxon>
        <taxon>Typhlodrominae</taxon>
        <taxon>Galendromus</taxon>
    </lineage>
</organism>
<dbReference type="GO" id="GO:0000070">
    <property type="term" value="P:mitotic sister chromatid segregation"/>
    <property type="evidence" value="ECO:0007669"/>
    <property type="project" value="TreeGrafter"/>
</dbReference>
<protein>
    <submittedName>
        <fullName evidence="6">Uncharacterized protein LOC100909345</fullName>
    </submittedName>
</protein>
<dbReference type="Pfam" id="PF24516">
    <property type="entry name" value="ARM_KNTC1_2nd"/>
    <property type="match status" value="1"/>
</dbReference>
<evidence type="ECO:0000313" key="5">
    <source>
        <dbReference type="Proteomes" id="UP000694867"/>
    </source>
</evidence>
<feature type="domain" description="KNTC1 third ARM-repeats" evidence="2">
    <location>
        <begin position="1340"/>
        <end position="1543"/>
    </location>
</feature>
<dbReference type="Pfam" id="PF24515">
    <property type="entry name" value="ARM_KNTC1_3rd"/>
    <property type="match status" value="1"/>
</dbReference>
<dbReference type="PANTHER" id="PTHR15688:SF1">
    <property type="entry name" value="KINETOCHORE-ASSOCIATED PROTEIN 1"/>
    <property type="match status" value="1"/>
</dbReference>
<dbReference type="InterPro" id="IPR055405">
    <property type="entry name" value="ARM_KNTC1_3rd"/>
</dbReference>
<evidence type="ECO:0000259" key="2">
    <source>
        <dbReference type="Pfam" id="PF24515"/>
    </source>
</evidence>